<keyword evidence="1" id="KW-1133">Transmembrane helix</keyword>
<evidence type="ECO:0000256" key="1">
    <source>
        <dbReference type="SAM" id="Phobius"/>
    </source>
</evidence>
<dbReference type="VEuPathDB" id="MicrosporidiaDB:M153_21080001436"/>
<protein>
    <submittedName>
        <fullName evidence="2">Uncharacterized protein</fullName>
    </submittedName>
</protein>
<dbReference type="Proteomes" id="UP000051530">
    <property type="component" value="Unassembled WGS sequence"/>
</dbReference>
<feature type="transmembrane region" description="Helical" evidence="1">
    <location>
        <begin position="219"/>
        <end position="239"/>
    </location>
</feature>
<organism evidence="2 3">
    <name type="scientific">Pseudoloma neurophilia</name>
    <dbReference type="NCBI Taxonomy" id="146866"/>
    <lineage>
        <taxon>Eukaryota</taxon>
        <taxon>Fungi</taxon>
        <taxon>Fungi incertae sedis</taxon>
        <taxon>Microsporidia</taxon>
        <taxon>Pseudoloma</taxon>
    </lineage>
</organism>
<sequence length="250" mass="28340">MTIKSQDNKKDPLLSKKDPLLSMRDESIYNNVYFTNFCVLSICSILFAISLIISLANGTGSFLVFCTQLNGIYTISFAVMQLKAFFAPFILKYHEDEQSPAARFSIISAVFCIVIPIFFLTRAFWSPGFILKLLTSFILFSNSISCISKRYRESALTFWINIGYVIMALFLSSLCLLLGIPSFFVSFSIIGVYCLFCLGKSYEKADQPLFNDKPDNNDTLFTVLMAMISFSLISALFLYEFCHDYKIVPV</sequence>
<feature type="transmembrane region" description="Helical" evidence="1">
    <location>
        <begin position="156"/>
        <end position="174"/>
    </location>
</feature>
<dbReference type="AlphaFoldDB" id="A0A0R0M2A1"/>
<feature type="transmembrane region" description="Helical" evidence="1">
    <location>
        <begin position="101"/>
        <end position="119"/>
    </location>
</feature>
<evidence type="ECO:0000313" key="3">
    <source>
        <dbReference type="Proteomes" id="UP000051530"/>
    </source>
</evidence>
<keyword evidence="3" id="KW-1185">Reference proteome</keyword>
<comment type="caution">
    <text evidence="2">The sequence shown here is derived from an EMBL/GenBank/DDBJ whole genome shotgun (WGS) entry which is preliminary data.</text>
</comment>
<evidence type="ECO:0000313" key="2">
    <source>
        <dbReference type="EMBL" id="KRH92912.1"/>
    </source>
</evidence>
<reference evidence="2 3" key="1">
    <citation type="submission" date="2015-07" db="EMBL/GenBank/DDBJ databases">
        <title>The genome of Pseudoloma neurophilia, a relevant intracellular parasite of the zebrafish.</title>
        <authorList>
            <person name="Ndikumana S."/>
            <person name="Pelin A."/>
            <person name="Sanders J."/>
            <person name="Corradi N."/>
        </authorList>
    </citation>
    <scope>NUCLEOTIDE SEQUENCE [LARGE SCALE GENOMIC DNA]</scope>
    <source>
        <strain evidence="2 3">MK1</strain>
    </source>
</reference>
<keyword evidence="1" id="KW-0472">Membrane</keyword>
<keyword evidence="1" id="KW-0812">Transmembrane</keyword>
<proteinExistence type="predicted"/>
<accession>A0A0R0M2A1</accession>
<name>A0A0R0M2A1_9MICR</name>
<feature type="transmembrane region" description="Helical" evidence="1">
    <location>
        <begin position="180"/>
        <end position="198"/>
    </location>
</feature>
<feature type="transmembrane region" description="Helical" evidence="1">
    <location>
        <begin position="62"/>
        <end position="80"/>
    </location>
</feature>
<feature type="transmembrane region" description="Helical" evidence="1">
    <location>
        <begin position="32"/>
        <end position="56"/>
    </location>
</feature>
<dbReference type="EMBL" id="LGUB01000594">
    <property type="protein sequence ID" value="KRH92912.1"/>
    <property type="molecule type" value="Genomic_DNA"/>
</dbReference>
<gene>
    <name evidence="2" type="ORF">M153_21080001436</name>
</gene>